<evidence type="ECO:0000313" key="3">
    <source>
        <dbReference type="Proteomes" id="UP000075243"/>
    </source>
</evidence>
<protein>
    <recommendedName>
        <fullName evidence="1">RNase H type-1 domain-containing protein</fullName>
    </recommendedName>
</protein>
<organism evidence="2 3">
    <name type="scientific">Cajanus cajan</name>
    <name type="common">Pigeon pea</name>
    <name type="synonym">Cajanus indicus</name>
    <dbReference type="NCBI Taxonomy" id="3821"/>
    <lineage>
        <taxon>Eukaryota</taxon>
        <taxon>Viridiplantae</taxon>
        <taxon>Streptophyta</taxon>
        <taxon>Embryophyta</taxon>
        <taxon>Tracheophyta</taxon>
        <taxon>Spermatophyta</taxon>
        <taxon>Magnoliopsida</taxon>
        <taxon>eudicotyledons</taxon>
        <taxon>Gunneridae</taxon>
        <taxon>Pentapetalae</taxon>
        <taxon>rosids</taxon>
        <taxon>fabids</taxon>
        <taxon>Fabales</taxon>
        <taxon>Fabaceae</taxon>
        <taxon>Papilionoideae</taxon>
        <taxon>50 kb inversion clade</taxon>
        <taxon>NPAAA clade</taxon>
        <taxon>indigoferoid/millettioid clade</taxon>
        <taxon>Phaseoleae</taxon>
        <taxon>Cajanus</taxon>
    </lineage>
</organism>
<accession>A0A151QV89</accession>
<sequence>MVETFRQTSVKIYPKTKEFNILKAFLLPCRLRKVISIVEVRWILPPPGWIKCNTDGAFSAYTSSATCGIIFRDSSTNMIGCLVELVVAKSVLEVEVLAIIHAIHIAHDHGWMFLWLEFDSLLVIKAFYSPFLVPWCLSF</sequence>
<name>A0A151QV89_CAJCA</name>
<dbReference type="EMBL" id="KQ484668">
    <property type="protein sequence ID" value="KYP34163.1"/>
    <property type="molecule type" value="Genomic_DNA"/>
</dbReference>
<dbReference type="PANTHER" id="PTHR47074:SF75">
    <property type="entry name" value="RNASE H TYPE-1 DOMAIN-CONTAINING PROTEIN"/>
    <property type="match status" value="1"/>
</dbReference>
<dbReference type="PANTHER" id="PTHR47074">
    <property type="entry name" value="BNAC02G40300D PROTEIN"/>
    <property type="match status" value="1"/>
</dbReference>
<dbReference type="InterPro" id="IPR036397">
    <property type="entry name" value="RNaseH_sf"/>
</dbReference>
<gene>
    <name evidence="2" type="ORF">KK1_044915</name>
</gene>
<dbReference type="SUPFAM" id="SSF53098">
    <property type="entry name" value="Ribonuclease H-like"/>
    <property type="match status" value="1"/>
</dbReference>
<reference evidence="2" key="1">
    <citation type="journal article" date="2012" name="Nat. Biotechnol.">
        <title>Draft genome sequence of pigeonpea (Cajanus cajan), an orphan legume crop of resource-poor farmers.</title>
        <authorList>
            <person name="Varshney R.K."/>
            <person name="Chen W."/>
            <person name="Li Y."/>
            <person name="Bharti A.K."/>
            <person name="Saxena R.K."/>
            <person name="Schlueter J.A."/>
            <person name="Donoghue M.T."/>
            <person name="Azam S."/>
            <person name="Fan G."/>
            <person name="Whaley A.M."/>
            <person name="Farmer A.D."/>
            <person name="Sheridan J."/>
            <person name="Iwata A."/>
            <person name="Tuteja R."/>
            <person name="Penmetsa R.V."/>
            <person name="Wu W."/>
            <person name="Upadhyaya H.D."/>
            <person name="Yang S.P."/>
            <person name="Shah T."/>
            <person name="Saxena K.B."/>
            <person name="Michael T."/>
            <person name="McCombie W.R."/>
            <person name="Yang B."/>
            <person name="Zhang G."/>
            <person name="Yang H."/>
            <person name="Wang J."/>
            <person name="Spillane C."/>
            <person name="Cook D.R."/>
            <person name="May G.D."/>
            <person name="Xu X."/>
            <person name="Jackson S.A."/>
        </authorList>
    </citation>
    <scope>NUCLEOTIDE SEQUENCE [LARGE SCALE GENOMIC DNA]</scope>
</reference>
<dbReference type="Proteomes" id="UP000075243">
    <property type="component" value="Unassembled WGS sequence"/>
</dbReference>
<dbReference type="Gene3D" id="3.30.420.10">
    <property type="entry name" value="Ribonuclease H-like superfamily/Ribonuclease H"/>
    <property type="match status" value="1"/>
</dbReference>
<dbReference type="Gramene" id="C.cajan_45771.t">
    <property type="protein sequence ID" value="C.cajan_45771.t.cds1"/>
    <property type="gene ID" value="C.cajan_45771"/>
</dbReference>
<feature type="domain" description="RNase H type-1" evidence="1">
    <location>
        <begin position="53"/>
        <end position="127"/>
    </location>
</feature>
<dbReference type="OMA" id="IVEVRWI"/>
<dbReference type="AlphaFoldDB" id="A0A151QV89"/>
<dbReference type="GO" id="GO:0003676">
    <property type="term" value="F:nucleic acid binding"/>
    <property type="evidence" value="ECO:0007669"/>
    <property type="project" value="InterPro"/>
</dbReference>
<proteinExistence type="predicted"/>
<keyword evidence="3" id="KW-1185">Reference proteome</keyword>
<dbReference type="GO" id="GO:0004523">
    <property type="term" value="F:RNA-DNA hybrid ribonuclease activity"/>
    <property type="evidence" value="ECO:0007669"/>
    <property type="project" value="InterPro"/>
</dbReference>
<dbReference type="InterPro" id="IPR052929">
    <property type="entry name" value="RNase_H-like_EbsB-rel"/>
</dbReference>
<dbReference type="Pfam" id="PF13456">
    <property type="entry name" value="RVT_3"/>
    <property type="match status" value="1"/>
</dbReference>
<evidence type="ECO:0000313" key="2">
    <source>
        <dbReference type="EMBL" id="KYP34163.1"/>
    </source>
</evidence>
<dbReference type="InterPro" id="IPR012337">
    <property type="entry name" value="RNaseH-like_sf"/>
</dbReference>
<dbReference type="InterPro" id="IPR002156">
    <property type="entry name" value="RNaseH_domain"/>
</dbReference>
<evidence type="ECO:0000259" key="1">
    <source>
        <dbReference type="Pfam" id="PF13456"/>
    </source>
</evidence>